<keyword evidence="2" id="KW-1185">Reference proteome</keyword>
<name>A0A4R2GI11_9BACT</name>
<gene>
    <name evidence="1" type="ORF">EV194_11135</name>
</gene>
<dbReference type="Proteomes" id="UP000295221">
    <property type="component" value="Unassembled WGS sequence"/>
</dbReference>
<proteinExistence type="predicted"/>
<dbReference type="AlphaFoldDB" id="A0A4R2GI11"/>
<sequence length="233" mass="27386">MKSIVLTLVFFFFAVMVYSQEYSRTIHNRFALEITRGHALEADRYNRIDGSPYLNDEFVKGEVILNDSIRYVDIPMRYNVYSDKIEYKDARDQILEVNTRGVKSVEFKFDNHHFFLKRYKDGIQEFSGLLEVVEKGEISLFRKHNILLREREPAKGFQDALPPRFIPINSTYLLGIGDELPAKIHRRRDVLSLLEQGEVAADDYLRRNRVRVRSEESLVDLVSYLNKRLDSSE</sequence>
<dbReference type="RefSeq" id="WP_132434515.1">
    <property type="nucleotide sequence ID" value="NZ_SLWK01000011.1"/>
</dbReference>
<dbReference type="OrthoDB" id="1120882at2"/>
<reference evidence="1 2" key="1">
    <citation type="submission" date="2019-03" db="EMBL/GenBank/DDBJ databases">
        <title>Genomic Encyclopedia of Type Strains, Phase IV (KMG-IV): sequencing the most valuable type-strain genomes for metagenomic binning, comparative biology and taxonomic classification.</title>
        <authorList>
            <person name="Goeker M."/>
        </authorList>
    </citation>
    <scope>NUCLEOTIDE SEQUENCE [LARGE SCALE GENOMIC DNA]</scope>
    <source>
        <strain evidence="1 2">DSM 24179</strain>
    </source>
</reference>
<evidence type="ECO:0000313" key="1">
    <source>
        <dbReference type="EMBL" id="TCO06919.1"/>
    </source>
</evidence>
<dbReference type="EMBL" id="SLWK01000011">
    <property type="protein sequence ID" value="TCO06919.1"/>
    <property type="molecule type" value="Genomic_DNA"/>
</dbReference>
<comment type="caution">
    <text evidence="1">The sequence shown here is derived from an EMBL/GenBank/DDBJ whole genome shotgun (WGS) entry which is preliminary data.</text>
</comment>
<accession>A0A4R2GI11</accession>
<evidence type="ECO:0000313" key="2">
    <source>
        <dbReference type="Proteomes" id="UP000295221"/>
    </source>
</evidence>
<protein>
    <submittedName>
        <fullName evidence="1">Uncharacterized protein</fullName>
    </submittedName>
</protein>
<organism evidence="1 2">
    <name type="scientific">Natronoflexus pectinivorans</name>
    <dbReference type="NCBI Taxonomy" id="682526"/>
    <lineage>
        <taxon>Bacteria</taxon>
        <taxon>Pseudomonadati</taxon>
        <taxon>Bacteroidota</taxon>
        <taxon>Bacteroidia</taxon>
        <taxon>Marinilabiliales</taxon>
        <taxon>Marinilabiliaceae</taxon>
        <taxon>Natronoflexus</taxon>
    </lineage>
</organism>